<protein>
    <submittedName>
        <fullName evidence="3">Transporter substrate-binding domain-containing protein</fullName>
    </submittedName>
</protein>
<dbReference type="Proteomes" id="UP001324794">
    <property type="component" value="Chromosome"/>
</dbReference>
<dbReference type="PANTHER" id="PTHR38834">
    <property type="entry name" value="PERIPLASMIC SUBSTRATE BINDING PROTEIN FAMILY 3"/>
    <property type="match status" value="1"/>
</dbReference>
<reference evidence="3 4" key="1">
    <citation type="submission" date="2023-11" db="EMBL/GenBank/DDBJ databases">
        <title>MicrobeMod: A computational toolkit for identifying prokaryotic methylation and restriction-modification with nanopore sequencing.</title>
        <authorList>
            <person name="Crits-Christoph A."/>
            <person name="Kang S.C."/>
            <person name="Lee H."/>
            <person name="Ostrov N."/>
        </authorList>
    </citation>
    <scope>NUCLEOTIDE SEQUENCE [LARGE SCALE GENOMIC DNA]</scope>
    <source>
        <strain evidence="3 4">ATCC BAA-805</strain>
    </source>
</reference>
<proteinExistence type="predicted"/>
<feature type="chain" id="PRO_5045269828" evidence="1">
    <location>
        <begin position="31"/>
        <end position="251"/>
    </location>
</feature>
<keyword evidence="4" id="KW-1185">Reference proteome</keyword>
<dbReference type="Gene3D" id="3.40.190.10">
    <property type="entry name" value="Periplasmic binding protein-like II"/>
    <property type="match status" value="2"/>
</dbReference>
<dbReference type="InterPro" id="IPR001638">
    <property type="entry name" value="Solute-binding_3/MltF_N"/>
</dbReference>
<dbReference type="Pfam" id="PF00497">
    <property type="entry name" value="SBP_bac_3"/>
    <property type="match status" value="1"/>
</dbReference>
<organism evidence="3 4">
    <name type="scientific">Vreelandella neptunia</name>
    <dbReference type="NCBI Taxonomy" id="115551"/>
    <lineage>
        <taxon>Bacteria</taxon>
        <taxon>Pseudomonadati</taxon>
        <taxon>Pseudomonadota</taxon>
        <taxon>Gammaproteobacteria</taxon>
        <taxon>Oceanospirillales</taxon>
        <taxon>Halomonadaceae</taxon>
        <taxon>Vreelandella</taxon>
    </lineage>
</organism>
<accession>A0ABZ0YHW5</accession>
<evidence type="ECO:0000313" key="3">
    <source>
        <dbReference type="EMBL" id="WQH11698.1"/>
    </source>
</evidence>
<sequence>MTNLITHRWRFCMGVALLTTVGSFSLSLHAMPSEAMSTEALPLTINTEEYPPFNYADDQGQIIGSATLLLRDALRQADIEARFRLLPWARAYTEARLRDHHCVYSTTRTPEREALFHWVGPLVVNEWAAFSLAERELSIASLSGLHAWRVGSFREDAVGDYVAALGISVLLAPSERDNILRLEAGLLDVIVTGKATGEFMAQEQNIALAHLFTFHRAPLYLACHPSVSEALLARLQTQLDALHSDMQKDMQ</sequence>
<evidence type="ECO:0000256" key="1">
    <source>
        <dbReference type="SAM" id="SignalP"/>
    </source>
</evidence>
<gene>
    <name evidence="3" type="ORF">SR894_16260</name>
</gene>
<evidence type="ECO:0000313" key="4">
    <source>
        <dbReference type="Proteomes" id="UP001324794"/>
    </source>
</evidence>
<dbReference type="RefSeq" id="WP_227405771.1">
    <property type="nucleotide sequence ID" value="NZ_CP140255.1"/>
</dbReference>
<name>A0ABZ0YHW5_9GAMM</name>
<dbReference type="PANTHER" id="PTHR38834:SF3">
    <property type="entry name" value="SOLUTE-BINDING PROTEIN FAMILY 3_N-TERMINAL DOMAIN-CONTAINING PROTEIN"/>
    <property type="match status" value="1"/>
</dbReference>
<feature type="signal peptide" evidence="1">
    <location>
        <begin position="1"/>
        <end position="30"/>
    </location>
</feature>
<evidence type="ECO:0000259" key="2">
    <source>
        <dbReference type="Pfam" id="PF00497"/>
    </source>
</evidence>
<keyword evidence="1" id="KW-0732">Signal</keyword>
<feature type="domain" description="Solute-binding protein family 3/N-terminal" evidence="2">
    <location>
        <begin position="48"/>
        <end position="244"/>
    </location>
</feature>
<dbReference type="SUPFAM" id="SSF53850">
    <property type="entry name" value="Periplasmic binding protein-like II"/>
    <property type="match status" value="1"/>
</dbReference>
<dbReference type="EMBL" id="CP140255">
    <property type="protein sequence ID" value="WQH11698.1"/>
    <property type="molecule type" value="Genomic_DNA"/>
</dbReference>